<feature type="transmembrane region" description="Helical" evidence="1">
    <location>
        <begin position="21"/>
        <end position="48"/>
    </location>
</feature>
<organism evidence="2 3">
    <name type="scientific">Nitrogeniibacter mangrovi</name>
    <dbReference type="NCBI Taxonomy" id="2016596"/>
    <lineage>
        <taxon>Bacteria</taxon>
        <taxon>Pseudomonadati</taxon>
        <taxon>Pseudomonadota</taxon>
        <taxon>Betaproteobacteria</taxon>
        <taxon>Rhodocyclales</taxon>
        <taxon>Zoogloeaceae</taxon>
        <taxon>Nitrogeniibacter</taxon>
    </lineage>
</organism>
<reference evidence="2 3" key="1">
    <citation type="submission" date="2020-02" db="EMBL/GenBank/DDBJ databases">
        <title>Nitrogenibacter mangrovi gen. nov., sp. nov. isolated from mangrove sediment, a denitrifying betaproteobacterium.</title>
        <authorList>
            <person name="Liao H."/>
            <person name="Tian Y."/>
        </authorList>
    </citation>
    <scope>NUCLEOTIDE SEQUENCE [LARGE SCALE GENOMIC DNA]</scope>
    <source>
        <strain evidence="2 3">M9-3-2</strain>
    </source>
</reference>
<protein>
    <submittedName>
        <fullName evidence="2">Uncharacterized protein</fullName>
    </submittedName>
</protein>
<keyword evidence="1" id="KW-0472">Membrane</keyword>
<accession>A0A6C1B478</accession>
<keyword evidence="1" id="KW-1133">Transmembrane helix</keyword>
<evidence type="ECO:0000256" key="1">
    <source>
        <dbReference type="SAM" id="Phobius"/>
    </source>
</evidence>
<evidence type="ECO:0000313" key="2">
    <source>
        <dbReference type="EMBL" id="QID17665.1"/>
    </source>
</evidence>
<evidence type="ECO:0000313" key="3">
    <source>
        <dbReference type="Proteomes" id="UP000501991"/>
    </source>
</evidence>
<name>A0A6C1B478_9RHOO</name>
<feature type="transmembrane region" description="Helical" evidence="1">
    <location>
        <begin position="60"/>
        <end position="80"/>
    </location>
</feature>
<dbReference type="KEGG" id="azq:G3580_08420"/>
<proteinExistence type="predicted"/>
<sequence>MALPNEITHQKSASFGLAWAMAWRMLLITIVFGFLFTFAMGWVVSTFLPAPTPYIYFSSWALYFIFSVLIYWATVHWVLIRGFGSVKIVLMEQAHYQQLEAAATHGDATSNN</sequence>
<dbReference type="EMBL" id="CP048836">
    <property type="protein sequence ID" value="QID17665.1"/>
    <property type="molecule type" value="Genomic_DNA"/>
</dbReference>
<dbReference type="Proteomes" id="UP000501991">
    <property type="component" value="Chromosome"/>
</dbReference>
<dbReference type="AlphaFoldDB" id="A0A6C1B478"/>
<gene>
    <name evidence="2" type="ORF">G3580_08420</name>
</gene>
<keyword evidence="3" id="KW-1185">Reference proteome</keyword>
<keyword evidence="1" id="KW-0812">Transmembrane</keyword>